<organism evidence="5 6">
    <name type="scientific">Exophiala sideris</name>
    <dbReference type="NCBI Taxonomy" id="1016849"/>
    <lineage>
        <taxon>Eukaryota</taxon>
        <taxon>Fungi</taxon>
        <taxon>Dikarya</taxon>
        <taxon>Ascomycota</taxon>
        <taxon>Pezizomycotina</taxon>
        <taxon>Eurotiomycetes</taxon>
        <taxon>Chaetothyriomycetidae</taxon>
        <taxon>Chaetothyriales</taxon>
        <taxon>Herpotrichiellaceae</taxon>
        <taxon>Exophiala</taxon>
    </lineage>
</organism>
<dbReference type="SUPFAM" id="SSF48264">
    <property type="entry name" value="Cytochrome P450"/>
    <property type="match status" value="1"/>
</dbReference>
<evidence type="ECO:0000256" key="4">
    <source>
        <dbReference type="ARBA" id="ARBA00023004"/>
    </source>
</evidence>
<keyword evidence="2" id="KW-0479">Metal-binding</keyword>
<dbReference type="InterPro" id="IPR001128">
    <property type="entry name" value="Cyt_P450"/>
</dbReference>
<sequence>MAIARDLVAGSNSAALSSRPHEPIMSQTFGLGIGTQPMSERLKRMRTAALKSVARPMWSLLDPAVDYQSRVLESDLKVRGQDGAVSLDPFPLVQKLTMNLSLQITYGVQMDSTEDSRYQSILKQAAAVTRIQTVTQVWANFIPILMWTPKVRRDIKLAKEAQAYRVAYQADLFSQLVKKIGIGKPPACIAASLLEDREAKLNQDEIDAICRAMLQGGVETIAGSLVGGLGSLSTLAGQKIQATAYRAILDEYGDANAAWADAFSAEKVPYLSALYKECLRFYTVSASGLPHETMRDVNYGCSTIPKGTIVYFNNEAINHDDQFYGDGNVFRPERWLEEPLISTKGLTHVAYGPGPRICPALHISNHIMYAVLMRLILDYRIIADEKAPPVTDGIFFGPGVEGLNKTPYPFKLYFKPRDENAVKRINNKESAGA</sequence>
<dbReference type="InterPro" id="IPR002401">
    <property type="entry name" value="Cyt_P450_E_grp-I"/>
</dbReference>
<reference evidence="5 6" key="1">
    <citation type="submission" date="2023-08" db="EMBL/GenBank/DDBJ databases">
        <title>Black Yeasts Isolated from many extreme environments.</title>
        <authorList>
            <person name="Coleine C."/>
            <person name="Stajich J.E."/>
            <person name="Selbmann L."/>
        </authorList>
    </citation>
    <scope>NUCLEOTIDE SEQUENCE [LARGE SCALE GENOMIC DNA]</scope>
    <source>
        <strain evidence="5 6">CCFEE 6328</strain>
    </source>
</reference>
<keyword evidence="4" id="KW-0408">Iron</keyword>
<evidence type="ECO:0000313" key="6">
    <source>
        <dbReference type="Proteomes" id="UP001345691"/>
    </source>
</evidence>
<gene>
    <name evidence="5" type="ORF">LTR69_010864</name>
</gene>
<evidence type="ECO:0008006" key="7">
    <source>
        <dbReference type="Google" id="ProtNLM"/>
    </source>
</evidence>
<keyword evidence="3" id="KW-0560">Oxidoreductase</keyword>
<dbReference type="PANTHER" id="PTHR46300">
    <property type="entry name" value="P450, PUTATIVE (EUROFUNG)-RELATED-RELATED"/>
    <property type="match status" value="1"/>
</dbReference>
<protein>
    <recommendedName>
        <fullName evidence="7">Cytochrome P450</fullName>
    </recommendedName>
</protein>
<keyword evidence="6" id="KW-1185">Reference proteome</keyword>
<name>A0ABR0IXI8_9EURO</name>
<dbReference type="InterPro" id="IPR036396">
    <property type="entry name" value="Cyt_P450_sf"/>
</dbReference>
<dbReference type="Gene3D" id="1.10.630.10">
    <property type="entry name" value="Cytochrome P450"/>
    <property type="match status" value="1"/>
</dbReference>
<dbReference type="InterPro" id="IPR050364">
    <property type="entry name" value="Cytochrome_P450_fung"/>
</dbReference>
<comment type="caution">
    <text evidence="5">The sequence shown here is derived from an EMBL/GenBank/DDBJ whole genome shotgun (WGS) entry which is preliminary data.</text>
</comment>
<evidence type="ECO:0000256" key="1">
    <source>
        <dbReference type="ARBA" id="ARBA00010617"/>
    </source>
</evidence>
<proteinExistence type="inferred from homology"/>
<accession>A0ABR0IXI8</accession>
<comment type="similarity">
    <text evidence="1">Belongs to the cytochrome P450 family.</text>
</comment>
<dbReference type="PANTHER" id="PTHR46300:SF9">
    <property type="entry name" value="P450, PUTATIVE-RELATED"/>
    <property type="match status" value="1"/>
</dbReference>
<dbReference type="Proteomes" id="UP001345691">
    <property type="component" value="Unassembled WGS sequence"/>
</dbReference>
<dbReference type="EMBL" id="JAVRRF010000041">
    <property type="protein sequence ID" value="KAK5049807.1"/>
    <property type="molecule type" value="Genomic_DNA"/>
</dbReference>
<evidence type="ECO:0000256" key="2">
    <source>
        <dbReference type="ARBA" id="ARBA00022723"/>
    </source>
</evidence>
<dbReference type="PRINTS" id="PR00463">
    <property type="entry name" value="EP450I"/>
</dbReference>
<dbReference type="Pfam" id="PF00067">
    <property type="entry name" value="p450"/>
    <property type="match status" value="1"/>
</dbReference>
<evidence type="ECO:0000256" key="3">
    <source>
        <dbReference type="ARBA" id="ARBA00023002"/>
    </source>
</evidence>
<evidence type="ECO:0000313" key="5">
    <source>
        <dbReference type="EMBL" id="KAK5049807.1"/>
    </source>
</evidence>